<comment type="caution">
    <text evidence="1">The sequence shown here is derived from an EMBL/GenBank/DDBJ whole genome shotgun (WGS) entry which is preliminary data.</text>
</comment>
<dbReference type="Proteomes" id="UP000309215">
    <property type="component" value="Unassembled WGS sequence"/>
</dbReference>
<keyword evidence="2" id="KW-1185">Reference proteome</keyword>
<name>A0A4U1IYS2_9BACT</name>
<protein>
    <recommendedName>
        <fullName evidence="3">Pyridoxamine 5'-phosphate oxidase family protein</fullName>
    </recommendedName>
</protein>
<dbReference type="AlphaFoldDB" id="A0A4U1IYS2"/>
<evidence type="ECO:0000313" key="1">
    <source>
        <dbReference type="EMBL" id="TKC99748.1"/>
    </source>
</evidence>
<sequence length="157" mass="17622">MVGKLSSDEIERVLGTAMIAHLGCHASGRTYVVPITYAYEDDYIYGHTGEGLKLAMMRENPEVCVEVEKIDGPAHWRSVIAWGTFEELSGRDAAHALQVLLERYFSREASETTRGPLGPHRQGAVHPDAHLFRIHLTEKTGRFEDGARKRPRPTLVR</sequence>
<evidence type="ECO:0000313" key="2">
    <source>
        <dbReference type="Proteomes" id="UP000309215"/>
    </source>
</evidence>
<gene>
    <name evidence="1" type="ORF">E8A74_36500</name>
</gene>
<dbReference type="InterPro" id="IPR024747">
    <property type="entry name" value="Pyridox_Oxase-rel"/>
</dbReference>
<evidence type="ECO:0008006" key="3">
    <source>
        <dbReference type="Google" id="ProtNLM"/>
    </source>
</evidence>
<proteinExistence type="predicted"/>
<dbReference type="EMBL" id="SSMQ01000053">
    <property type="protein sequence ID" value="TKC99748.1"/>
    <property type="molecule type" value="Genomic_DNA"/>
</dbReference>
<dbReference type="Pfam" id="PF12900">
    <property type="entry name" value="Pyridox_ox_2"/>
    <property type="match status" value="1"/>
</dbReference>
<organism evidence="1 2">
    <name type="scientific">Polyangium fumosum</name>
    <dbReference type="NCBI Taxonomy" id="889272"/>
    <lineage>
        <taxon>Bacteria</taxon>
        <taxon>Pseudomonadati</taxon>
        <taxon>Myxococcota</taxon>
        <taxon>Polyangia</taxon>
        <taxon>Polyangiales</taxon>
        <taxon>Polyangiaceae</taxon>
        <taxon>Polyangium</taxon>
    </lineage>
</organism>
<reference evidence="1 2" key="1">
    <citation type="submission" date="2019-04" db="EMBL/GenBank/DDBJ databases">
        <authorList>
            <person name="Li Y."/>
            <person name="Wang J."/>
        </authorList>
    </citation>
    <scope>NUCLEOTIDE SEQUENCE [LARGE SCALE GENOMIC DNA]</scope>
    <source>
        <strain evidence="1 2">DSM 14668</strain>
    </source>
</reference>
<dbReference type="InterPro" id="IPR012349">
    <property type="entry name" value="Split_barrel_FMN-bd"/>
</dbReference>
<dbReference type="Gene3D" id="2.30.110.10">
    <property type="entry name" value="Electron Transport, Fmn-binding Protein, Chain A"/>
    <property type="match status" value="1"/>
</dbReference>
<dbReference type="RefSeq" id="WP_136933716.1">
    <property type="nucleotide sequence ID" value="NZ_SSMQ01000053.1"/>
</dbReference>
<dbReference type="SUPFAM" id="SSF50475">
    <property type="entry name" value="FMN-binding split barrel"/>
    <property type="match status" value="1"/>
</dbReference>
<dbReference type="OrthoDB" id="9794935at2"/>
<accession>A0A4U1IYS2</accession>